<dbReference type="RefSeq" id="WP_101893659.1">
    <property type="nucleotide sequence ID" value="NZ_CP022684.1"/>
</dbReference>
<dbReference type="PANTHER" id="PTHR32332:SF20">
    <property type="entry name" value="2-NITROPROPANE DIOXYGENASE-LIKE PROTEIN"/>
    <property type="match status" value="1"/>
</dbReference>
<keyword evidence="3" id="KW-0560">Oxidoreductase</keyword>
<dbReference type="CDD" id="cd04730">
    <property type="entry name" value="NPD_like"/>
    <property type="match status" value="1"/>
</dbReference>
<evidence type="ECO:0000256" key="3">
    <source>
        <dbReference type="ARBA" id="ARBA00023002"/>
    </source>
</evidence>
<sequence length="384" mass="40291">MGSAEPKKTVLNTKLCQLLGCEYPIIQTAMGWVADPTLVAATCNAGGFGFLAGAVMTPAEVEQGILAIKQKTDRPFGVNFHMYSPGAAQIIDLCIKHRVKAVSYSRSPAKAMVNKLKQAGVVCIPTVGALKHAVKAVEMGADAVVVQGGEGGGHTGAVSSNILLPQVVDALTVPVIAAGGFKDGRGLVAALSYGAEGIAMGTRFLLTQECPVPDVTKQEYLKSVTEQIIVSKKLDGMPQRMIMNDCLQQLETKSTLGMLWMAITNGLAFTKLTGGSLFAMLNSAWKMKKSNGMTLGQTMMAANAPMMIQEAMVKGHPQQGILPSGQIAGVITDLPTVSELINNIVHEAETVLKRLSAGSTTDQSGATHNNTVQTESVSGLATHN</sequence>
<dbReference type="Proteomes" id="UP000235116">
    <property type="component" value="Chromosome"/>
</dbReference>
<reference evidence="6" key="1">
    <citation type="submission" date="2017-08" db="EMBL/GenBank/DDBJ databases">
        <title>Direct submision.</title>
        <authorList>
            <person name="Kim S.-J."/>
            <person name="Rhee S.-K."/>
        </authorList>
    </citation>
    <scope>NUCLEOTIDE SEQUENCE [LARGE SCALE GENOMIC DNA]</scope>
    <source>
        <strain evidence="6">GI5</strain>
    </source>
</reference>
<keyword evidence="5" id="KW-0223">Dioxygenase</keyword>
<dbReference type="EMBL" id="CP022684">
    <property type="protein sequence ID" value="AUM12323.1"/>
    <property type="molecule type" value="Genomic_DNA"/>
</dbReference>
<evidence type="ECO:0000256" key="1">
    <source>
        <dbReference type="ARBA" id="ARBA00022630"/>
    </source>
</evidence>
<protein>
    <submittedName>
        <fullName evidence="5">2-nitropropane dioxygenase</fullName>
    </submittedName>
</protein>
<organism evidence="5 6">
    <name type="scientific">Ketobacter alkanivorans</name>
    <dbReference type="NCBI Taxonomy" id="1917421"/>
    <lineage>
        <taxon>Bacteria</taxon>
        <taxon>Pseudomonadati</taxon>
        <taxon>Pseudomonadota</taxon>
        <taxon>Gammaproteobacteria</taxon>
        <taxon>Pseudomonadales</taxon>
        <taxon>Ketobacteraceae</taxon>
        <taxon>Ketobacter</taxon>
    </lineage>
</organism>
<dbReference type="GO" id="GO:0051213">
    <property type="term" value="F:dioxygenase activity"/>
    <property type="evidence" value="ECO:0007669"/>
    <property type="project" value="UniProtKB-KW"/>
</dbReference>
<evidence type="ECO:0000256" key="4">
    <source>
        <dbReference type="SAM" id="MobiDB-lite"/>
    </source>
</evidence>
<dbReference type="InterPro" id="IPR013785">
    <property type="entry name" value="Aldolase_TIM"/>
</dbReference>
<keyword evidence="2" id="KW-0288">FMN</keyword>
<name>A0A2K9LJ87_9GAMM</name>
<gene>
    <name evidence="5" type="ORF">Kalk_07800</name>
</gene>
<dbReference type="PANTHER" id="PTHR32332">
    <property type="entry name" value="2-NITROPROPANE DIOXYGENASE"/>
    <property type="match status" value="1"/>
</dbReference>
<evidence type="ECO:0000313" key="6">
    <source>
        <dbReference type="Proteomes" id="UP000235116"/>
    </source>
</evidence>
<dbReference type="Gene3D" id="3.20.20.70">
    <property type="entry name" value="Aldolase class I"/>
    <property type="match status" value="1"/>
</dbReference>
<proteinExistence type="predicted"/>
<dbReference type="InterPro" id="IPR004136">
    <property type="entry name" value="NMO"/>
</dbReference>
<accession>A0A2K9LJ87</accession>
<dbReference type="AlphaFoldDB" id="A0A2K9LJ87"/>
<keyword evidence="1" id="KW-0285">Flavoprotein</keyword>
<feature type="region of interest" description="Disordered" evidence="4">
    <location>
        <begin position="359"/>
        <end position="384"/>
    </location>
</feature>
<keyword evidence="6" id="KW-1185">Reference proteome</keyword>
<dbReference type="SUPFAM" id="SSF51412">
    <property type="entry name" value="Inosine monophosphate dehydrogenase (IMPDH)"/>
    <property type="match status" value="1"/>
</dbReference>
<evidence type="ECO:0000313" key="5">
    <source>
        <dbReference type="EMBL" id="AUM12323.1"/>
    </source>
</evidence>
<dbReference type="Pfam" id="PF03060">
    <property type="entry name" value="NMO"/>
    <property type="match status" value="2"/>
</dbReference>
<dbReference type="OrthoDB" id="9778912at2"/>
<evidence type="ECO:0000256" key="2">
    <source>
        <dbReference type="ARBA" id="ARBA00022643"/>
    </source>
</evidence>
<dbReference type="KEGG" id="kak:Kalk_07800"/>
<dbReference type="GO" id="GO:0018580">
    <property type="term" value="F:nitronate monooxygenase activity"/>
    <property type="evidence" value="ECO:0007669"/>
    <property type="project" value="InterPro"/>
</dbReference>